<evidence type="ECO:0000313" key="7">
    <source>
        <dbReference type="EMBL" id="ENW28497.1"/>
    </source>
</evidence>
<feature type="transmembrane region" description="Helical" evidence="5">
    <location>
        <begin position="65"/>
        <end position="85"/>
    </location>
</feature>
<evidence type="ECO:0000313" key="8">
    <source>
        <dbReference type="Proteomes" id="UP000018416"/>
    </source>
</evidence>
<dbReference type="AlphaFoldDB" id="N9G0N0"/>
<feature type="transmembrane region" description="Helical" evidence="5">
    <location>
        <begin position="310"/>
        <end position="330"/>
    </location>
</feature>
<organism evidence="7 8">
    <name type="scientific">Acinetobacter lwoffii NIPH 478</name>
    <dbReference type="NCBI Taxonomy" id="1217668"/>
    <lineage>
        <taxon>Bacteria</taxon>
        <taxon>Pseudomonadati</taxon>
        <taxon>Pseudomonadota</taxon>
        <taxon>Gammaproteobacteria</taxon>
        <taxon>Moraxellales</taxon>
        <taxon>Moraxellaceae</taxon>
        <taxon>Acinetobacter</taxon>
    </lineage>
</organism>
<feature type="transmembrane region" description="Helical" evidence="5">
    <location>
        <begin position="97"/>
        <end position="113"/>
    </location>
</feature>
<evidence type="ECO:0000256" key="2">
    <source>
        <dbReference type="ARBA" id="ARBA00022692"/>
    </source>
</evidence>
<feature type="transmembrane region" description="Helical" evidence="5">
    <location>
        <begin position="360"/>
        <end position="378"/>
    </location>
</feature>
<dbReference type="GO" id="GO:0016020">
    <property type="term" value="C:membrane"/>
    <property type="evidence" value="ECO:0007669"/>
    <property type="project" value="UniProtKB-SubCell"/>
</dbReference>
<gene>
    <name evidence="7" type="ORF">F923_02657</name>
</gene>
<dbReference type="Proteomes" id="UP000018416">
    <property type="component" value="Unassembled WGS sequence"/>
</dbReference>
<name>N9G0N0_ACILW</name>
<keyword evidence="2 5" id="KW-0812">Transmembrane</keyword>
<dbReference type="InterPro" id="IPR051533">
    <property type="entry name" value="WaaL-like"/>
</dbReference>
<feature type="transmembrane region" description="Helical" evidence="5">
    <location>
        <begin position="154"/>
        <end position="173"/>
    </location>
</feature>
<accession>N9G0N0</accession>
<feature type="transmembrane region" description="Helical" evidence="5">
    <location>
        <begin position="7"/>
        <end position="24"/>
    </location>
</feature>
<feature type="transmembrane region" description="Helical" evidence="5">
    <location>
        <begin position="199"/>
        <end position="216"/>
    </location>
</feature>
<reference evidence="7 8" key="1">
    <citation type="submission" date="2013-02" db="EMBL/GenBank/DDBJ databases">
        <title>The Genome Sequence of Acinetobacter lwoffii NIPH 478.</title>
        <authorList>
            <consortium name="The Broad Institute Genome Sequencing Platform"/>
            <consortium name="The Broad Institute Genome Sequencing Center for Infectious Disease"/>
            <person name="Cerqueira G."/>
            <person name="Feldgarden M."/>
            <person name="Courvalin P."/>
            <person name="Perichon B."/>
            <person name="Grillot-Courvalin C."/>
            <person name="Clermont D."/>
            <person name="Rocha E."/>
            <person name="Yoon E.-J."/>
            <person name="Nemec A."/>
            <person name="Walker B."/>
            <person name="Young S.K."/>
            <person name="Zeng Q."/>
            <person name="Gargeya S."/>
            <person name="Fitzgerald M."/>
            <person name="Haas B."/>
            <person name="Abouelleil A."/>
            <person name="Alvarado L."/>
            <person name="Arachchi H.M."/>
            <person name="Berlin A.M."/>
            <person name="Chapman S.B."/>
            <person name="Dewar J."/>
            <person name="Goldberg J."/>
            <person name="Griggs A."/>
            <person name="Gujja S."/>
            <person name="Hansen M."/>
            <person name="Howarth C."/>
            <person name="Imamovic A."/>
            <person name="Larimer J."/>
            <person name="McCowan C."/>
            <person name="Murphy C."/>
            <person name="Neiman D."/>
            <person name="Pearson M."/>
            <person name="Priest M."/>
            <person name="Roberts A."/>
            <person name="Saif S."/>
            <person name="Shea T."/>
            <person name="Sisk P."/>
            <person name="Sykes S."/>
            <person name="Wortman J."/>
            <person name="Nusbaum C."/>
            <person name="Birren B."/>
        </authorList>
    </citation>
    <scope>NUCLEOTIDE SEQUENCE [LARGE SCALE GENOMIC DNA]</scope>
    <source>
        <strain evidence="7 8">NIPH 478</strain>
    </source>
</reference>
<keyword evidence="4 5" id="KW-0472">Membrane</keyword>
<dbReference type="RefSeq" id="WP_005108325.1">
    <property type="nucleotide sequence ID" value="NZ_KB849836.1"/>
</dbReference>
<evidence type="ECO:0000256" key="3">
    <source>
        <dbReference type="ARBA" id="ARBA00022989"/>
    </source>
</evidence>
<feature type="transmembrane region" description="Helical" evidence="5">
    <location>
        <begin position="337"/>
        <end position="354"/>
    </location>
</feature>
<feature type="domain" description="O-antigen ligase-related" evidence="6">
    <location>
        <begin position="182"/>
        <end position="318"/>
    </location>
</feature>
<evidence type="ECO:0000256" key="4">
    <source>
        <dbReference type="ARBA" id="ARBA00023136"/>
    </source>
</evidence>
<dbReference type="PATRIC" id="fig|1217668.3.peg.2601"/>
<evidence type="ECO:0000256" key="1">
    <source>
        <dbReference type="ARBA" id="ARBA00004141"/>
    </source>
</evidence>
<feature type="transmembrane region" description="Helical" evidence="5">
    <location>
        <begin position="221"/>
        <end position="243"/>
    </location>
</feature>
<dbReference type="PANTHER" id="PTHR37422">
    <property type="entry name" value="TEICHURONIC ACID BIOSYNTHESIS PROTEIN TUAE"/>
    <property type="match status" value="1"/>
</dbReference>
<evidence type="ECO:0000259" key="6">
    <source>
        <dbReference type="Pfam" id="PF04932"/>
    </source>
</evidence>
<dbReference type="HOGENOM" id="CLU_705224_0_0_6"/>
<dbReference type="InterPro" id="IPR007016">
    <property type="entry name" value="O-antigen_ligase-rel_domated"/>
</dbReference>
<keyword evidence="3 5" id="KW-1133">Transmembrane helix</keyword>
<dbReference type="PANTHER" id="PTHR37422:SF17">
    <property type="entry name" value="O-ANTIGEN LIGASE"/>
    <property type="match status" value="1"/>
</dbReference>
<comment type="caution">
    <text evidence="7">The sequence shown here is derived from an EMBL/GenBank/DDBJ whole genome shotgun (WGS) entry which is preliminary data.</text>
</comment>
<comment type="subcellular location">
    <subcellularLocation>
        <location evidence="1">Membrane</location>
        <topology evidence="1">Multi-pass membrane protein</topology>
    </subcellularLocation>
</comment>
<protein>
    <recommendedName>
        <fullName evidence="6">O-antigen ligase-related domain-containing protein</fullName>
    </recommendedName>
</protein>
<feature type="transmembrane region" description="Helical" evidence="5">
    <location>
        <begin position="178"/>
        <end position="193"/>
    </location>
</feature>
<evidence type="ECO:0000256" key="5">
    <source>
        <dbReference type="SAM" id="Phobius"/>
    </source>
</evidence>
<proteinExistence type="predicted"/>
<sequence length="389" mass="45147">MEKSNAGLINLSTVLILMMFLSFLKIVDSSFLNLIGDLFLLLSMITVFLISIVNNNFFLKIERKLLFSLLPLFFISIIYFVNIFITVHPLVSLQRSFLISLIIFAMFYFYKIGLVDHGDALKSKLYYLLLIILILIIIYYFINPGFGNYQSFFLNSNAFGMYVALLFLSLIYLGKKNVKLLIFLIGVFFVYISSSRTSLLAYLSSCAFIYFGYYLYNSKKLYIAIIFSLIIFAIAIVYFMAYLDLTNYNELVRQYSGKNLLSGRNEVWPYVLNLTQQHPFFGWGGGVSLDDVSSYKFSSHNFYLHTALQIGYFSIFLVFAFYICIWFFMWKCNHNKDIYYANGLFVYLILIQNFEVTLLQNNLAMSVPVLCLISYIIGNNLSEKDETKI</sequence>
<dbReference type="EMBL" id="APQU01000018">
    <property type="protein sequence ID" value="ENW28497.1"/>
    <property type="molecule type" value="Genomic_DNA"/>
</dbReference>
<feature type="transmembrane region" description="Helical" evidence="5">
    <location>
        <begin position="30"/>
        <end position="53"/>
    </location>
</feature>
<feature type="transmembrane region" description="Helical" evidence="5">
    <location>
        <begin position="125"/>
        <end position="142"/>
    </location>
</feature>
<dbReference type="Pfam" id="PF04932">
    <property type="entry name" value="Wzy_C"/>
    <property type="match status" value="1"/>
</dbReference>